<evidence type="ECO:0000256" key="1">
    <source>
        <dbReference type="SAM" id="MobiDB-lite"/>
    </source>
</evidence>
<proteinExistence type="predicted"/>
<gene>
    <name evidence="2" type="ORF">MBM_03681</name>
</gene>
<feature type="compositionally biased region" description="Basic and acidic residues" evidence="1">
    <location>
        <begin position="26"/>
        <end position="36"/>
    </location>
</feature>
<sequence>MSDRPITSLPGYPHFYAISINNYIRDSHRPKPEKPSNSHLQRLPYTTEGLAQLDGLNENPRQVYPDRQRPIPTTRGQAWISHKPLKSSSLSPSCTRVSNNPRDFSTTVQEMERPEWSSCDRHADGAAGVSEPDPGGQSEEMAQQALIDSILLMLKDLQPDYLTGKRPRLSPRV</sequence>
<dbReference type="AlphaFoldDB" id="K1XYJ3"/>
<accession>K1XYJ3</accession>
<keyword evidence="3" id="KW-1185">Reference proteome</keyword>
<evidence type="ECO:0000313" key="2">
    <source>
        <dbReference type="EMBL" id="EKD17909.1"/>
    </source>
</evidence>
<organism evidence="2 3">
    <name type="scientific">Marssonina brunnea f. sp. multigermtubi (strain MB_m1)</name>
    <name type="common">Marssonina leaf spot fungus</name>
    <dbReference type="NCBI Taxonomy" id="1072389"/>
    <lineage>
        <taxon>Eukaryota</taxon>
        <taxon>Fungi</taxon>
        <taxon>Dikarya</taxon>
        <taxon>Ascomycota</taxon>
        <taxon>Pezizomycotina</taxon>
        <taxon>Leotiomycetes</taxon>
        <taxon>Helotiales</taxon>
        <taxon>Drepanopezizaceae</taxon>
        <taxon>Drepanopeziza</taxon>
    </lineage>
</organism>
<name>K1XYJ3_MARBU</name>
<dbReference type="InParanoid" id="K1XYJ3"/>
<dbReference type="OrthoDB" id="3540120at2759"/>
<dbReference type="RefSeq" id="XP_007291570.1">
    <property type="nucleotide sequence ID" value="XM_007291508.1"/>
</dbReference>
<dbReference type="GeneID" id="18759616"/>
<dbReference type="EMBL" id="JH921434">
    <property type="protein sequence ID" value="EKD17909.1"/>
    <property type="molecule type" value="Genomic_DNA"/>
</dbReference>
<feature type="compositionally biased region" description="Polar residues" evidence="1">
    <location>
        <begin position="94"/>
        <end position="109"/>
    </location>
</feature>
<dbReference type="HOGENOM" id="CLU_1547924_0_0_1"/>
<protein>
    <submittedName>
        <fullName evidence="2">Uncharacterized protein</fullName>
    </submittedName>
</protein>
<feature type="region of interest" description="Disordered" evidence="1">
    <location>
        <begin position="26"/>
        <end position="140"/>
    </location>
</feature>
<dbReference type="Proteomes" id="UP000006753">
    <property type="component" value="Unassembled WGS sequence"/>
</dbReference>
<reference evidence="2 3" key="1">
    <citation type="journal article" date="2012" name="BMC Genomics">
        <title>Sequencing the genome of Marssonina brunnea reveals fungus-poplar co-evolution.</title>
        <authorList>
            <person name="Zhu S."/>
            <person name="Cao Y.-Z."/>
            <person name="Jiang C."/>
            <person name="Tan B.-Y."/>
            <person name="Wang Z."/>
            <person name="Feng S."/>
            <person name="Zhang L."/>
            <person name="Su X.-H."/>
            <person name="Brejova B."/>
            <person name="Vinar T."/>
            <person name="Xu M."/>
            <person name="Wang M.-X."/>
            <person name="Zhang S.-G."/>
            <person name="Huang M.-R."/>
            <person name="Wu R."/>
            <person name="Zhou Y."/>
        </authorList>
    </citation>
    <scope>NUCLEOTIDE SEQUENCE [LARGE SCALE GENOMIC DNA]</scope>
    <source>
        <strain evidence="2 3">MB_m1</strain>
    </source>
</reference>
<evidence type="ECO:0000313" key="3">
    <source>
        <dbReference type="Proteomes" id="UP000006753"/>
    </source>
</evidence>
<feature type="compositionally biased region" description="Basic and acidic residues" evidence="1">
    <location>
        <begin position="110"/>
        <end position="124"/>
    </location>
</feature>
<dbReference type="KEGG" id="mbe:MBM_03681"/>